<organism evidence="1 2">
    <name type="scientific">Streptomyces naganishii JCM 4654</name>
    <dbReference type="NCBI Taxonomy" id="1306179"/>
    <lineage>
        <taxon>Bacteria</taxon>
        <taxon>Bacillati</taxon>
        <taxon>Actinomycetota</taxon>
        <taxon>Actinomycetes</taxon>
        <taxon>Kitasatosporales</taxon>
        <taxon>Streptomycetaceae</taxon>
        <taxon>Streptomyces</taxon>
    </lineage>
</organism>
<name>A0A919CT44_9ACTN</name>
<comment type="caution">
    <text evidence="1">The sequence shown here is derived from an EMBL/GenBank/DDBJ whole genome shotgun (WGS) entry which is preliminary data.</text>
</comment>
<reference evidence="1" key="2">
    <citation type="submission" date="2020-09" db="EMBL/GenBank/DDBJ databases">
        <authorList>
            <person name="Sun Q."/>
            <person name="Ohkuma M."/>
        </authorList>
    </citation>
    <scope>NUCLEOTIDE SEQUENCE</scope>
    <source>
        <strain evidence="1">JCM 4654</strain>
    </source>
</reference>
<evidence type="ECO:0000313" key="1">
    <source>
        <dbReference type="EMBL" id="GHD84765.1"/>
    </source>
</evidence>
<protein>
    <submittedName>
        <fullName evidence="1">Uncharacterized protein</fullName>
    </submittedName>
</protein>
<dbReference type="EMBL" id="BMVF01000002">
    <property type="protein sequence ID" value="GHD84765.1"/>
    <property type="molecule type" value="Genomic_DNA"/>
</dbReference>
<accession>A0A919CT44</accession>
<gene>
    <name evidence="1" type="ORF">GCM10010508_05830</name>
</gene>
<reference evidence="1" key="1">
    <citation type="journal article" date="2014" name="Int. J. Syst. Evol. Microbiol.">
        <title>Complete genome sequence of Corynebacterium casei LMG S-19264T (=DSM 44701T), isolated from a smear-ripened cheese.</title>
        <authorList>
            <consortium name="US DOE Joint Genome Institute (JGI-PGF)"/>
            <person name="Walter F."/>
            <person name="Albersmeier A."/>
            <person name="Kalinowski J."/>
            <person name="Ruckert C."/>
        </authorList>
    </citation>
    <scope>NUCLEOTIDE SEQUENCE</scope>
    <source>
        <strain evidence="1">JCM 4654</strain>
    </source>
</reference>
<sequence>MGIAERTAREAEFGVLEGSTAARLDSSGAATRGDAVRLAGVRRS</sequence>
<dbReference type="AlphaFoldDB" id="A0A919CT44"/>
<keyword evidence="2" id="KW-1185">Reference proteome</keyword>
<evidence type="ECO:0000313" key="2">
    <source>
        <dbReference type="Proteomes" id="UP000608955"/>
    </source>
</evidence>
<proteinExistence type="predicted"/>
<dbReference type="Proteomes" id="UP000608955">
    <property type="component" value="Unassembled WGS sequence"/>
</dbReference>